<evidence type="ECO:0000313" key="3">
    <source>
        <dbReference type="Proteomes" id="UP000254337"/>
    </source>
</evidence>
<keyword evidence="3" id="KW-1185">Reference proteome</keyword>
<feature type="domain" description="Transglycosylase SLT" evidence="1">
    <location>
        <begin position="46"/>
        <end position="159"/>
    </location>
</feature>
<dbReference type="OrthoDB" id="9815002at2"/>
<proteinExistence type="predicted"/>
<dbReference type="Pfam" id="PF01464">
    <property type="entry name" value="SLT"/>
    <property type="match status" value="1"/>
</dbReference>
<evidence type="ECO:0000259" key="1">
    <source>
        <dbReference type="Pfam" id="PF01464"/>
    </source>
</evidence>
<dbReference type="PANTHER" id="PTHR37423">
    <property type="entry name" value="SOLUBLE LYTIC MUREIN TRANSGLYCOSYLASE-RELATED"/>
    <property type="match status" value="1"/>
</dbReference>
<dbReference type="KEGG" id="meg:DKB62_10775"/>
<dbReference type="RefSeq" id="WP_087476955.1">
    <property type="nucleotide sequence ID" value="NZ_CAUWMV010000019.1"/>
</dbReference>
<reference evidence="2 3" key="1">
    <citation type="submission" date="2018-05" db="EMBL/GenBank/DDBJ databases">
        <title>Complete genome sequence of Megasphaera sp. AJH120T, isolated from the ceca of a chicken.</title>
        <authorList>
            <person name="Maki J."/>
            <person name="Looft T."/>
        </authorList>
    </citation>
    <scope>NUCLEOTIDE SEQUENCE [LARGE SCALE GENOMIC DNA]</scope>
    <source>
        <strain evidence="2 3">AJH120</strain>
    </source>
</reference>
<organism evidence="2 3">
    <name type="scientific">Megasphaera stantonii</name>
    <dbReference type="NCBI Taxonomy" id="2144175"/>
    <lineage>
        <taxon>Bacteria</taxon>
        <taxon>Bacillati</taxon>
        <taxon>Bacillota</taxon>
        <taxon>Negativicutes</taxon>
        <taxon>Veillonellales</taxon>
        <taxon>Veillonellaceae</taxon>
        <taxon>Megasphaera</taxon>
    </lineage>
</organism>
<sequence>MRRKTQTKDKIIIAVVLACFSATYFCSWKDDVLRKFVYPLQYDYMVRQYSYEDGVSPALVAAVILVESKFNEDAFSHRGASGLMQIMPETGEWIAGEMGIENFTPDQLTNVQTNIKMGTWYLAYLLHEYDGNKVLALAAYNAGRGHVDSWMEEYGWEKNFSEIEKIPFTETREYVKIVLLNEQQYKHLYKF</sequence>
<dbReference type="EMBL" id="CP029462">
    <property type="protein sequence ID" value="AXL22000.1"/>
    <property type="molecule type" value="Genomic_DNA"/>
</dbReference>
<dbReference type="Gene3D" id="1.10.530.10">
    <property type="match status" value="1"/>
</dbReference>
<protein>
    <submittedName>
        <fullName evidence="2">Lytic transglycosylase domain-containing protein</fullName>
    </submittedName>
</protein>
<accession>A0A346B1K7</accession>
<dbReference type="SUPFAM" id="SSF53955">
    <property type="entry name" value="Lysozyme-like"/>
    <property type="match status" value="1"/>
</dbReference>
<name>A0A346B1K7_9FIRM</name>
<gene>
    <name evidence="2" type="ORF">DKB62_10775</name>
</gene>
<evidence type="ECO:0000313" key="2">
    <source>
        <dbReference type="EMBL" id="AXL22000.1"/>
    </source>
</evidence>
<dbReference type="AlphaFoldDB" id="A0A346B1K7"/>
<dbReference type="InterPro" id="IPR008258">
    <property type="entry name" value="Transglycosylase_SLT_dom_1"/>
</dbReference>
<dbReference type="Proteomes" id="UP000254337">
    <property type="component" value="Chromosome"/>
</dbReference>
<dbReference type="InterPro" id="IPR023346">
    <property type="entry name" value="Lysozyme-like_dom_sf"/>
</dbReference>
<dbReference type="PANTHER" id="PTHR37423:SF2">
    <property type="entry name" value="MEMBRANE-BOUND LYTIC MUREIN TRANSGLYCOSYLASE C"/>
    <property type="match status" value="1"/>
</dbReference>
<dbReference type="CDD" id="cd16896">
    <property type="entry name" value="LT_Slt70-like"/>
    <property type="match status" value="1"/>
</dbReference>